<evidence type="ECO:0000256" key="2">
    <source>
        <dbReference type="ARBA" id="ARBA00004245"/>
    </source>
</evidence>
<evidence type="ECO:0000256" key="7">
    <source>
        <dbReference type="ARBA" id="ARBA00023054"/>
    </source>
</evidence>
<reference evidence="13" key="1">
    <citation type="journal article" date="2021" name="Proc. Natl. Acad. Sci. U.S.A.">
        <title>Three genomes in the algal genus Volvox reveal the fate of a haploid sex-determining region after a transition to homothallism.</title>
        <authorList>
            <person name="Yamamoto K."/>
            <person name="Hamaji T."/>
            <person name="Kawai-Toyooka H."/>
            <person name="Matsuzaki R."/>
            <person name="Takahashi F."/>
            <person name="Nishimura Y."/>
            <person name="Kawachi M."/>
            <person name="Noguchi H."/>
            <person name="Minakuchi Y."/>
            <person name="Umen J.G."/>
            <person name="Toyoda A."/>
            <person name="Nozaki H."/>
        </authorList>
    </citation>
    <scope>NUCLEOTIDE SEQUENCE</scope>
    <source>
        <strain evidence="13">NIES-3780</strain>
    </source>
</reference>
<dbReference type="GO" id="GO:0005874">
    <property type="term" value="C:microtubule"/>
    <property type="evidence" value="ECO:0007669"/>
    <property type="project" value="UniProtKB-KW"/>
</dbReference>
<dbReference type="GO" id="GO:0031514">
    <property type="term" value="C:motile cilium"/>
    <property type="evidence" value="ECO:0007669"/>
    <property type="project" value="UniProtKB-SubCell"/>
</dbReference>
<feature type="non-terminal residue" evidence="13">
    <location>
        <position position="200"/>
    </location>
</feature>
<dbReference type="AlphaFoldDB" id="A0A8J4BYC4"/>
<dbReference type="GO" id="GO:0005794">
    <property type="term" value="C:Golgi apparatus"/>
    <property type="evidence" value="ECO:0007669"/>
    <property type="project" value="TreeGrafter"/>
</dbReference>
<gene>
    <name evidence="13" type="ORF">Vafri_21099</name>
</gene>
<evidence type="ECO:0000256" key="9">
    <source>
        <dbReference type="ARBA" id="ARBA00023212"/>
    </source>
</evidence>
<keyword evidence="9" id="KW-0206">Cytoskeleton</keyword>
<keyword evidence="8" id="KW-0969">Cilium</keyword>
<protein>
    <recommendedName>
        <fullName evidence="12">Growth arrest-specific protein 8 domain-containing protein</fullName>
    </recommendedName>
</protein>
<comment type="caution">
    <text evidence="13">The sequence shown here is derived from an EMBL/GenBank/DDBJ whole genome shotgun (WGS) entry which is preliminary data.</text>
</comment>
<evidence type="ECO:0000256" key="5">
    <source>
        <dbReference type="ARBA" id="ARBA00022701"/>
    </source>
</evidence>
<feature type="domain" description="Growth arrest-specific protein 8" evidence="12">
    <location>
        <begin position="23"/>
        <end position="188"/>
    </location>
</feature>
<dbReference type="InterPro" id="IPR025593">
    <property type="entry name" value="GAS8_dom"/>
</dbReference>
<proteinExistence type="inferred from homology"/>
<evidence type="ECO:0000256" key="4">
    <source>
        <dbReference type="ARBA" id="ARBA00022490"/>
    </source>
</evidence>
<dbReference type="GO" id="GO:0008017">
    <property type="term" value="F:microtubule binding"/>
    <property type="evidence" value="ECO:0007669"/>
    <property type="project" value="InterPro"/>
</dbReference>
<name>A0A8J4BYC4_9CHLO</name>
<dbReference type="GO" id="GO:0048870">
    <property type="term" value="P:cell motility"/>
    <property type="evidence" value="ECO:0007669"/>
    <property type="project" value="InterPro"/>
</dbReference>
<accession>A0A8J4BYC4</accession>
<dbReference type="PANTHER" id="PTHR31543:SF0">
    <property type="entry name" value="DYNEIN REGULATORY COMPLEX SUBUNIT 4"/>
    <property type="match status" value="1"/>
</dbReference>
<keyword evidence="5" id="KW-0493">Microtubule</keyword>
<evidence type="ECO:0000256" key="1">
    <source>
        <dbReference type="ARBA" id="ARBA00004230"/>
    </source>
</evidence>
<evidence type="ECO:0000256" key="8">
    <source>
        <dbReference type="ARBA" id="ARBA00023069"/>
    </source>
</evidence>
<comment type="similarity">
    <text evidence="3">Belongs to the DRC4 family.</text>
</comment>
<dbReference type="EMBL" id="BNCO01000104">
    <property type="protein sequence ID" value="GIL67832.1"/>
    <property type="molecule type" value="Genomic_DNA"/>
</dbReference>
<evidence type="ECO:0000256" key="11">
    <source>
        <dbReference type="SAM" id="Coils"/>
    </source>
</evidence>
<evidence type="ECO:0000259" key="12">
    <source>
        <dbReference type="Pfam" id="PF13851"/>
    </source>
</evidence>
<dbReference type="Pfam" id="PF13851">
    <property type="entry name" value="GAS"/>
    <property type="match status" value="1"/>
</dbReference>
<dbReference type="PANTHER" id="PTHR31543">
    <property type="entry name" value="DYNEIN REGULATORY COMPLEX SUBUNIT 4"/>
    <property type="match status" value="1"/>
</dbReference>
<dbReference type="InterPro" id="IPR039308">
    <property type="entry name" value="GAS8"/>
</dbReference>
<sequence>LSPIFCPGLPGPCPCPVPRTAAVQEDVAEMKKREAQNEKLMYEIAQDNKRLSEPLTKALKEVEMLRQQLANYDKDKLSLSQTKARLLNAERQIKNLEWENEVLSQRFSKVQGERDELYSKFEASIYDVQQKTGLKSALLEKKIEALGEALEMKEAQLAEVLTAANLDPGTLAAINQRLEEVLDNKNQVMGGAEMVHDRYT</sequence>
<keyword evidence="14" id="KW-1185">Reference proteome</keyword>
<evidence type="ECO:0000313" key="14">
    <source>
        <dbReference type="Proteomes" id="UP000747399"/>
    </source>
</evidence>
<keyword evidence="7 11" id="KW-0175">Coiled coil</keyword>
<dbReference type="GO" id="GO:0031267">
    <property type="term" value="F:small GTPase binding"/>
    <property type="evidence" value="ECO:0007669"/>
    <property type="project" value="InterPro"/>
</dbReference>
<evidence type="ECO:0000313" key="13">
    <source>
        <dbReference type="EMBL" id="GIL67832.1"/>
    </source>
</evidence>
<keyword evidence="4" id="KW-0963">Cytoplasm</keyword>
<keyword evidence="6" id="KW-0282">Flagellum</keyword>
<evidence type="ECO:0000256" key="10">
    <source>
        <dbReference type="ARBA" id="ARBA00023273"/>
    </source>
</evidence>
<comment type="subcellular location">
    <subcellularLocation>
        <location evidence="1">Cell projection</location>
        <location evidence="1">Cilium</location>
        <location evidence="1">Flagellum</location>
    </subcellularLocation>
    <subcellularLocation>
        <location evidence="2">Cytoplasm</location>
        <location evidence="2">Cytoskeleton</location>
    </subcellularLocation>
</comment>
<organism evidence="13 14">
    <name type="scientific">Volvox africanus</name>
    <dbReference type="NCBI Taxonomy" id="51714"/>
    <lineage>
        <taxon>Eukaryota</taxon>
        <taxon>Viridiplantae</taxon>
        <taxon>Chlorophyta</taxon>
        <taxon>core chlorophytes</taxon>
        <taxon>Chlorophyceae</taxon>
        <taxon>CS clade</taxon>
        <taxon>Chlamydomonadales</taxon>
        <taxon>Volvocaceae</taxon>
        <taxon>Volvox</taxon>
    </lineage>
</organism>
<dbReference type="Proteomes" id="UP000747399">
    <property type="component" value="Unassembled WGS sequence"/>
</dbReference>
<evidence type="ECO:0000256" key="3">
    <source>
        <dbReference type="ARBA" id="ARBA00009859"/>
    </source>
</evidence>
<keyword evidence="10" id="KW-0966">Cell projection</keyword>
<feature type="coiled-coil region" evidence="11">
    <location>
        <begin position="55"/>
        <end position="156"/>
    </location>
</feature>
<evidence type="ECO:0000256" key="6">
    <source>
        <dbReference type="ARBA" id="ARBA00022846"/>
    </source>
</evidence>